<evidence type="ECO:0000256" key="1">
    <source>
        <dbReference type="SAM" id="Phobius"/>
    </source>
</evidence>
<sequence>MHNECTKRIQKLVEQNLWIYTIHFIYRYIGTLKMIFVRPSCFMECIELFYFLSEYLLLPIILYEVLFCKRDTLRKHKPFQLKFYFIFRSNHYDYTSVEYNYRITNLNKSVKINKKCSSESKCFVLEFYSCQTFKRNSTLRLTTIAITNTTTPIVRHSEL</sequence>
<organism evidence="2 3">
    <name type="scientific">Aphis gossypii</name>
    <name type="common">Cotton aphid</name>
    <dbReference type="NCBI Taxonomy" id="80765"/>
    <lineage>
        <taxon>Eukaryota</taxon>
        <taxon>Metazoa</taxon>
        <taxon>Ecdysozoa</taxon>
        <taxon>Arthropoda</taxon>
        <taxon>Hexapoda</taxon>
        <taxon>Insecta</taxon>
        <taxon>Pterygota</taxon>
        <taxon>Neoptera</taxon>
        <taxon>Paraneoptera</taxon>
        <taxon>Hemiptera</taxon>
        <taxon>Sternorrhyncha</taxon>
        <taxon>Aphidomorpha</taxon>
        <taxon>Aphidoidea</taxon>
        <taxon>Aphididae</taxon>
        <taxon>Aphidini</taxon>
        <taxon>Aphis</taxon>
        <taxon>Aphis</taxon>
    </lineage>
</organism>
<evidence type="ECO:0000313" key="3">
    <source>
        <dbReference type="Proteomes" id="UP001154329"/>
    </source>
</evidence>
<feature type="transmembrane region" description="Helical" evidence="1">
    <location>
        <begin position="17"/>
        <end position="36"/>
    </location>
</feature>
<keyword evidence="3" id="KW-1185">Reference proteome</keyword>
<reference evidence="2" key="1">
    <citation type="submission" date="2022-02" db="EMBL/GenBank/DDBJ databases">
        <authorList>
            <person name="King R."/>
        </authorList>
    </citation>
    <scope>NUCLEOTIDE SEQUENCE</scope>
</reference>
<keyword evidence="1" id="KW-0472">Membrane</keyword>
<protein>
    <submittedName>
        <fullName evidence="2">Uncharacterized protein</fullName>
    </submittedName>
</protein>
<accession>A0A9P0JIJ5</accession>
<proteinExistence type="predicted"/>
<keyword evidence="1" id="KW-1133">Transmembrane helix</keyword>
<name>A0A9P0JIJ5_APHGO</name>
<dbReference type="EMBL" id="OU899037">
    <property type="protein sequence ID" value="CAH1738918.1"/>
    <property type="molecule type" value="Genomic_DNA"/>
</dbReference>
<keyword evidence="1" id="KW-0812">Transmembrane</keyword>
<reference evidence="2" key="2">
    <citation type="submission" date="2022-10" db="EMBL/GenBank/DDBJ databases">
        <authorList>
            <consortium name="ENA_rothamsted_submissions"/>
            <consortium name="culmorum"/>
            <person name="King R."/>
        </authorList>
    </citation>
    <scope>NUCLEOTIDE SEQUENCE</scope>
</reference>
<feature type="transmembrane region" description="Helical" evidence="1">
    <location>
        <begin position="48"/>
        <end position="67"/>
    </location>
</feature>
<dbReference type="AlphaFoldDB" id="A0A9P0JIJ5"/>
<dbReference type="Proteomes" id="UP001154329">
    <property type="component" value="Chromosome 4"/>
</dbReference>
<evidence type="ECO:0000313" key="2">
    <source>
        <dbReference type="EMBL" id="CAH1738918.1"/>
    </source>
</evidence>
<gene>
    <name evidence="2" type="ORF">APHIGO_LOCUS12155</name>
</gene>